<accession>A0A814PHE1</accession>
<evidence type="ECO:0000313" key="12">
    <source>
        <dbReference type="Proteomes" id="UP000663828"/>
    </source>
</evidence>
<evidence type="ECO:0000256" key="3">
    <source>
        <dbReference type="ARBA" id="ARBA00022989"/>
    </source>
</evidence>
<keyword evidence="7" id="KW-0807">Transducer</keyword>
<proteinExistence type="predicted"/>
<name>A0A814PHE1_ADIRI</name>
<keyword evidence="4" id="KW-0297">G-protein coupled receptor</keyword>
<dbReference type="Gene3D" id="1.20.1070.10">
    <property type="entry name" value="Rhodopsin 7-helix transmembrane proteins"/>
    <property type="match status" value="1"/>
</dbReference>
<evidence type="ECO:0000313" key="10">
    <source>
        <dbReference type="EMBL" id="CAF0875409.1"/>
    </source>
</evidence>
<keyword evidence="12" id="KW-1185">Reference proteome</keyword>
<evidence type="ECO:0000256" key="4">
    <source>
        <dbReference type="ARBA" id="ARBA00023040"/>
    </source>
</evidence>
<evidence type="ECO:0000313" key="13">
    <source>
        <dbReference type="Proteomes" id="UP000663852"/>
    </source>
</evidence>
<evidence type="ECO:0000256" key="1">
    <source>
        <dbReference type="ARBA" id="ARBA00004141"/>
    </source>
</evidence>
<keyword evidence="6" id="KW-0675">Receptor</keyword>
<dbReference type="PANTHER" id="PTHR24243">
    <property type="entry name" value="G-PROTEIN COUPLED RECEPTOR"/>
    <property type="match status" value="1"/>
</dbReference>
<evidence type="ECO:0000313" key="11">
    <source>
        <dbReference type="EMBL" id="CAF1105203.1"/>
    </source>
</evidence>
<evidence type="ECO:0000256" key="5">
    <source>
        <dbReference type="ARBA" id="ARBA00023136"/>
    </source>
</evidence>
<dbReference type="EMBL" id="CAJNOR010000308">
    <property type="protein sequence ID" value="CAF0875409.1"/>
    <property type="molecule type" value="Genomic_DNA"/>
</dbReference>
<feature type="domain" description="G-protein coupled receptors family 1 profile" evidence="9">
    <location>
        <begin position="26"/>
        <end position="281"/>
    </location>
</feature>
<evidence type="ECO:0000256" key="7">
    <source>
        <dbReference type="ARBA" id="ARBA00023224"/>
    </source>
</evidence>
<feature type="transmembrane region" description="Helical" evidence="8">
    <location>
        <begin position="42"/>
        <end position="66"/>
    </location>
</feature>
<sequence>MSSSADLARAITIYCGIPILVCGTVGNFLNLILLWQSRRNSCAFLFLCSSIFNCFALFFGLFTRILNVGFGLDWSQTNLIWCKIRIAFSEASFLLSLTCICLASVDRCLASCRSATLRKFSRLSTARISILVSIIFWVCHATPNLIFANLLPSPTASSTFVCAITPNQILSNYQIYFSLLVYLGVLPTSILIITGVLTYRNTSKLRLDYQRELIQKQLTNMMLIQIPVILISTVPYIAFSEYRALTSKQTKSASRRDIENLATNIVTLLFYVAFTCQFFVFFFSSPKFRRQLNPSVLCQRRHRVSHDSTNAKQPA</sequence>
<protein>
    <recommendedName>
        <fullName evidence="9">G-protein coupled receptors family 1 profile domain-containing protein</fullName>
    </recommendedName>
</protein>
<feature type="transmembrane region" description="Helical" evidence="8">
    <location>
        <begin position="126"/>
        <end position="147"/>
    </location>
</feature>
<dbReference type="InterPro" id="IPR000276">
    <property type="entry name" value="GPCR_Rhodpsn"/>
</dbReference>
<dbReference type="InterPro" id="IPR017452">
    <property type="entry name" value="GPCR_Rhodpsn_7TM"/>
</dbReference>
<evidence type="ECO:0000259" key="9">
    <source>
        <dbReference type="PROSITE" id="PS50262"/>
    </source>
</evidence>
<dbReference type="GO" id="GO:0004930">
    <property type="term" value="F:G protein-coupled receptor activity"/>
    <property type="evidence" value="ECO:0007669"/>
    <property type="project" value="UniProtKB-KW"/>
</dbReference>
<dbReference type="PANTHER" id="PTHR24243:SF230">
    <property type="entry name" value="G-PROTEIN COUPLED RECEPTORS FAMILY 1 PROFILE DOMAIN-CONTAINING PROTEIN"/>
    <property type="match status" value="1"/>
</dbReference>
<dbReference type="EMBL" id="CAJNOJ010000099">
    <property type="protein sequence ID" value="CAF1105203.1"/>
    <property type="molecule type" value="Genomic_DNA"/>
</dbReference>
<comment type="subcellular location">
    <subcellularLocation>
        <location evidence="1">Membrane</location>
        <topology evidence="1">Multi-pass membrane protein</topology>
    </subcellularLocation>
</comment>
<reference evidence="11" key="1">
    <citation type="submission" date="2021-02" db="EMBL/GenBank/DDBJ databases">
        <authorList>
            <person name="Nowell W R."/>
        </authorList>
    </citation>
    <scope>NUCLEOTIDE SEQUENCE</scope>
</reference>
<feature type="transmembrane region" description="Helical" evidence="8">
    <location>
        <begin position="175"/>
        <end position="197"/>
    </location>
</feature>
<comment type="caution">
    <text evidence="11">The sequence shown here is derived from an EMBL/GenBank/DDBJ whole genome shotgun (WGS) entry which is preliminary data.</text>
</comment>
<dbReference type="Pfam" id="PF00001">
    <property type="entry name" value="7tm_1"/>
    <property type="match status" value="1"/>
</dbReference>
<dbReference type="SUPFAM" id="SSF81321">
    <property type="entry name" value="Family A G protein-coupled receptor-like"/>
    <property type="match status" value="1"/>
</dbReference>
<organism evidence="11 13">
    <name type="scientific">Adineta ricciae</name>
    <name type="common">Rotifer</name>
    <dbReference type="NCBI Taxonomy" id="249248"/>
    <lineage>
        <taxon>Eukaryota</taxon>
        <taxon>Metazoa</taxon>
        <taxon>Spiralia</taxon>
        <taxon>Gnathifera</taxon>
        <taxon>Rotifera</taxon>
        <taxon>Eurotatoria</taxon>
        <taxon>Bdelloidea</taxon>
        <taxon>Adinetida</taxon>
        <taxon>Adinetidae</taxon>
        <taxon>Adineta</taxon>
    </lineage>
</organism>
<dbReference type="Proteomes" id="UP000663828">
    <property type="component" value="Unassembled WGS sequence"/>
</dbReference>
<feature type="transmembrane region" description="Helical" evidence="8">
    <location>
        <begin position="12"/>
        <end position="35"/>
    </location>
</feature>
<keyword evidence="2 8" id="KW-0812">Transmembrane</keyword>
<dbReference type="Proteomes" id="UP000663852">
    <property type="component" value="Unassembled WGS sequence"/>
</dbReference>
<dbReference type="PROSITE" id="PS50262">
    <property type="entry name" value="G_PROTEIN_RECEP_F1_2"/>
    <property type="match status" value="1"/>
</dbReference>
<feature type="transmembrane region" description="Helical" evidence="8">
    <location>
        <begin position="218"/>
        <end position="239"/>
    </location>
</feature>
<keyword evidence="3 8" id="KW-1133">Transmembrane helix</keyword>
<evidence type="ECO:0000256" key="2">
    <source>
        <dbReference type="ARBA" id="ARBA00022692"/>
    </source>
</evidence>
<feature type="transmembrane region" description="Helical" evidence="8">
    <location>
        <begin position="261"/>
        <end position="283"/>
    </location>
</feature>
<dbReference type="GO" id="GO:0005886">
    <property type="term" value="C:plasma membrane"/>
    <property type="evidence" value="ECO:0007669"/>
    <property type="project" value="TreeGrafter"/>
</dbReference>
<dbReference type="AlphaFoldDB" id="A0A814PHE1"/>
<evidence type="ECO:0000256" key="8">
    <source>
        <dbReference type="SAM" id="Phobius"/>
    </source>
</evidence>
<keyword evidence="5 8" id="KW-0472">Membrane</keyword>
<dbReference type="OrthoDB" id="10402098at2759"/>
<feature type="transmembrane region" description="Helical" evidence="8">
    <location>
        <begin position="86"/>
        <end position="105"/>
    </location>
</feature>
<gene>
    <name evidence="11" type="ORF">EDS130_LOCUS20199</name>
    <name evidence="10" type="ORF">XAT740_LOCUS6713</name>
</gene>
<evidence type="ECO:0000256" key="6">
    <source>
        <dbReference type="ARBA" id="ARBA00023170"/>
    </source>
</evidence>